<evidence type="ECO:0000259" key="12">
    <source>
        <dbReference type="Pfam" id="PF06974"/>
    </source>
</evidence>
<sequence length="437" mass="47773">MEEPDNPMTITGVIAFGSRMTHEDAKALLMERFVPFNRFRMRIENPDSARAKWVPDDTFDLDDHLVPIELPAPGGHRGLEALVSDLMSQPLSFERSPWTFHLVQDVDDEIASAFVIRLHHVIGDGLGLMPVLLSMCDERFDPAKIPGTALAPAKPPRKPLAKRVTRTARGAVEETVDLLTKPAHLWRRLKTVGGGVGSLGHLLTMPKDSETVFKGEASPRKRAAWTRAIPLPTIKAIGAATGSKVNDVLMATATGALRRYLIARGDSVRGVEIRVAVPFNVRPADRPYDMGNAFSLVFVTLPVGTIDPLERLRLLKERMNALKDSQQPAVVYGILQSIGKAPGWGHQFVVDMFASKASAVVTNVPGPTEEMHMLGAPVRELMFWVPQAGDIGLGLSILSYDDNVRVGVAVDEAYASDPHPLVDAFEMEFAELAAQYA</sequence>
<dbReference type="EC" id="2.3.1.20" evidence="4"/>
<evidence type="ECO:0000256" key="4">
    <source>
        <dbReference type="ARBA" id="ARBA00013244"/>
    </source>
</evidence>
<evidence type="ECO:0000259" key="11">
    <source>
        <dbReference type="Pfam" id="PF03007"/>
    </source>
</evidence>
<dbReference type="PANTHER" id="PTHR31650">
    <property type="entry name" value="O-ACYLTRANSFERASE (WSD1-LIKE) FAMILY PROTEIN"/>
    <property type="match status" value="1"/>
</dbReference>
<keyword evidence="7" id="KW-0319">Glycerol metabolism</keyword>
<dbReference type="GO" id="GO:0019432">
    <property type="term" value="P:triglyceride biosynthetic process"/>
    <property type="evidence" value="ECO:0007669"/>
    <property type="project" value="UniProtKB-UniPathway"/>
</dbReference>
<dbReference type="NCBIfam" id="TIGR02946">
    <property type="entry name" value="acyl_WS_DGAT"/>
    <property type="match status" value="1"/>
</dbReference>
<proteinExistence type="inferred from homology"/>
<dbReference type="InterPro" id="IPR014292">
    <property type="entry name" value="Acyl_transf_WS/DGAT"/>
</dbReference>
<dbReference type="PANTHER" id="PTHR31650:SF1">
    <property type="entry name" value="WAX ESTER SYNTHASE_DIACYLGLYCEROL ACYLTRANSFERASE 4-RELATED"/>
    <property type="match status" value="1"/>
</dbReference>
<dbReference type="UniPathway" id="UPA00282"/>
<reference evidence="13 14" key="1">
    <citation type="submission" date="2016-11" db="EMBL/GenBank/DDBJ databases">
        <title>Study of marine rhodopsin-containing bacteria.</title>
        <authorList>
            <person name="Yoshizawa S."/>
            <person name="Kumagai Y."/>
            <person name="Kogure K."/>
        </authorList>
    </citation>
    <scope>NUCLEOTIDE SEQUENCE [LARGE SCALE GENOMIC DNA]</scope>
    <source>
        <strain evidence="13 14">SG-29</strain>
    </source>
</reference>
<dbReference type="EMBL" id="MQWB01000001">
    <property type="protein sequence ID" value="OZC04612.1"/>
    <property type="molecule type" value="Genomic_DNA"/>
</dbReference>
<dbReference type="GO" id="GO:0004144">
    <property type="term" value="F:diacylglycerol O-acyltransferase activity"/>
    <property type="evidence" value="ECO:0007669"/>
    <property type="project" value="UniProtKB-EC"/>
</dbReference>
<keyword evidence="6" id="KW-0808">Transferase</keyword>
<keyword evidence="14" id="KW-1185">Reference proteome</keyword>
<dbReference type="InterPro" id="IPR009721">
    <property type="entry name" value="O-acyltransferase_WSD1_C"/>
</dbReference>
<dbReference type="InterPro" id="IPR004255">
    <property type="entry name" value="O-acyltransferase_WSD1_N"/>
</dbReference>
<evidence type="ECO:0000256" key="9">
    <source>
        <dbReference type="ARBA" id="ARBA00023315"/>
    </source>
</evidence>
<gene>
    <name evidence="13" type="ORF">BSZ36_05890</name>
</gene>
<dbReference type="Pfam" id="PF03007">
    <property type="entry name" value="WS_DGAT_cat"/>
    <property type="match status" value="1"/>
</dbReference>
<evidence type="ECO:0000256" key="3">
    <source>
        <dbReference type="ARBA" id="ARBA00009587"/>
    </source>
</evidence>
<feature type="domain" description="O-acyltransferase WSD1 C-terminal" evidence="12">
    <location>
        <begin position="290"/>
        <end position="432"/>
    </location>
</feature>
<evidence type="ECO:0000313" key="13">
    <source>
        <dbReference type="EMBL" id="OZC04612.1"/>
    </source>
</evidence>
<comment type="pathway">
    <text evidence="2">Lipid metabolism.</text>
</comment>
<dbReference type="Pfam" id="PF06974">
    <property type="entry name" value="WS_DGAT_C"/>
    <property type="match status" value="1"/>
</dbReference>
<name>A0A259U3V8_9BACT</name>
<comment type="catalytic activity">
    <reaction evidence="10">
        <text>an acyl-CoA + a 1,2-diacyl-sn-glycerol = a triacyl-sn-glycerol + CoA</text>
        <dbReference type="Rhea" id="RHEA:10868"/>
        <dbReference type="ChEBI" id="CHEBI:17815"/>
        <dbReference type="ChEBI" id="CHEBI:57287"/>
        <dbReference type="ChEBI" id="CHEBI:58342"/>
        <dbReference type="ChEBI" id="CHEBI:64615"/>
        <dbReference type="EC" id="2.3.1.20"/>
    </reaction>
</comment>
<keyword evidence="8" id="KW-0443">Lipid metabolism</keyword>
<evidence type="ECO:0000256" key="7">
    <source>
        <dbReference type="ARBA" id="ARBA00022798"/>
    </source>
</evidence>
<dbReference type="GO" id="GO:0005886">
    <property type="term" value="C:plasma membrane"/>
    <property type="evidence" value="ECO:0007669"/>
    <property type="project" value="TreeGrafter"/>
</dbReference>
<evidence type="ECO:0000313" key="14">
    <source>
        <dbReference type="Proteomes" id="UP000216446"/>
    </source>
</evidence>
<evidence type="ECO:0000256" key="2">
    <source>
        <dbReference type="ARBA" id="ARBA00005189"/>
    </source>
</evidence>
<dbReference type="Proteomes" id="UP000216446">
    <property type="component" value="Unassembled WGS sequence"/>
</dbReference>
<evidence type="ECO:0000256" key="5">
    <source>
        <dbReference type="ARBA" id="ARBA00022516"/>
    </source>
</evidence>
<evidence type="ECO:0000256" key="10">
    <source>
        <dbReference type="ARBA" id="ARBA00048109"/>
    </source>
</evidence>
<keyword evidence="5" id="KW-0444">Lipid biosynthesis</keyword>
<dbReference type="AlphaFoldDB" id="A0A259U3V8"/>
<evidence type="ECO:0000256" key="1">
    <source>
        <dbReference type="ARBA" id="ARBA00004771"/>
    </source>
</evidence>
<comment type="caution">
    <text evidence="13">The sequence shown here is derived from an EMBL/GenBank/DDBJ whole genome shotgun (WGS) entry which is preliminary data.</text>
</comment>
<feature type="domain" description="O-acyltransferase WSD1-like N-terminal" evidence="11">
    <location>
        <begin position="30"/>
        <end position="248"/>
    </location>
</feature>
<evidence type="ECO:0000256" key="8">
    <source>
        <dbReference type="ARBA" id="ARBA00023098"/>
    </source>
</evidence>
<protein>
    <recommendedName>
        <fullName evidence="4">diacylglycerol O-acyltransferase</fullName>
        <ecNumber evidence="4">2.3.1.20</ecNumber>
    </recommendedName>
</protein>
<comment type="pathway">
    <text evidence="1">Glycerolipid metabolism; triacylglycerol biosynthesis.</text>
</comment>
<dbReference type="GO" id="GO:0006071">
    <property type="term" value="P:glycerol metabolic process"/>
    <property type="evidence" value="ECO:0007669"/>
    <property type="project" value="UniProtKB-KW"/>
</dbReference>
<dbReference type="InterPro" id="IPR045034">
    <property type="entry name" value="O-acyltransferase_WSD1-like"/>
</dbReference>
<accession>A0A259U3V8</accession>
<evidence type="ECO:0000256" key="6">
    <source>
        <dbReference type="ARBA" id="ARBA00022679"/>
    </source>
</evidence>
<organism evidence="13 14">
    <name type="scientific">Rubricoccus marinus</name>
    <dbReference type="NCBI Taxonomy" id="716817"/>
    <lineage>
        <taxon>Bacteria</taxon>
        <taxon>Pseudomonadati</taxon>
        <taxon>Rhodothermota</taxon>
        <taxon>Rhodothermia</taxon>
        <taxon>Rhodothermales</taxon>
        <taxon>Rubricoccaceae</taxon>
        <taxon>Rubricoccus</taxon>
    </lineage>
</organism>
<keyword evidence="9" id="KW-0012">Acyltransferase</keyword>
<comment type="similarity">
    <text evidence="3">Belongs to the long-chain O-acyltransferase family.</text>
</comment>
<dbReference type="InParanoid" id="A0A259U3V8"/>